<reference evidence="2 3" key="1">
    <citation type="submission" date="2020-02" db="EMBL/GenBank/DDBJ databases">
        <authorList>
            <person name="Ferguson B K."/>
        </authorList>
    </citation>
    <scope>NUCLEOTIDE SEQUENCE [LARGE SCALE GENOMIC DNA]</scope>
</reference>
<dbReference type="Proteomes" id="UP000479000">
    <property type="component" value="Unassembled WGS sequence"/>
</dbReference>
<proteinExistence type="predicted"/>
<dbReference type="EMBL" id="CADCXU010003214">
    <property type="protein sequence ID" value="CAA9995220.1"/>
    <property type="molecule type" value="Genomic_DNA"/>
</dbReference>
<evidence type="ECO:0000313" key="2">
    <source>
        <dbReference type="EMBL" id="CAA9995220.1"/>
    </source>
</evidence>
<name>A0A6H5FYQ7_9HEMI</name>
<organism evidence="2 3">
    <name type="scientific">Nesidiocoris tenuis</name>
    <dbReference type="NCBI Taxonomy" id="355587"/>
    <lineage>
        <taxon>Eukaryota</taxon>
        <taxon>Metazoa</taxon>
        <taxon>Ecdysozoa</taxon>
        <taxon>Arthropoda</taxon>
        <taxon>Hexapoda</taxon>
        <taxon>Insecta</taxon>
        <taxon>Pterygota</taxon>
        <taxon>Neoptera</taxon>
        <taxon>Paraneoptera</taxon>
        <taxon>Hemiptera</taxon>
        <taxon>Heteroptera</taxon>
        <taxon>Panheteroptera</taxon>
        <taxon>Cimicomorpha</taxon>
        <taxon>Miridae</taxon>
        <taxon>Dicyphina</taxon>
        <taxon>Nesidiocoris</taxon>
    </lineage>
</organism>
<dbReference type="AlphaFoldDB" id="A0A6H5FYQ7"/>
<evidence type="ECO:0000313" key="3">
    <source>
        <dbReference type="Proteomes" id="UP000479000"/>
    </source>
</evidence>
<gene>
    <name evidence="2" type="ORF">NTEN_LOCUS2011</name>
</gene>
<evidence type="ECO:0000256" key="1">
    <source>
        <dbReference type="SAM" id="MobiDB-lite"/>
    </source>
</evidence>
<sequence length="202" mass="22610">MSGPEEGPRLFKTTASNIISRMWWRHASHNSSRFSFCSSKVQAPLSRPVLLEEYTNIMRSCTSIRQILKKVLTLDQTQTSSGLPVTRREKSFNKALNQLTGNEDDSNTSIYSVNMEPFERLEAKGAGLGWAEWGRQRDPRCIDWAPTQAPTLKHKVQPGNNREVSYVPDLSPTPFSSTSHPPPPQPKTVSLLRAMKVVTTAA</sequence>
<protein>
    <submittedName>
        <fullName evidence="2">Uncharacterized protein</fullName>
    </submittedName>
</protein>
<feature type="region of interest" description="Disordered" evidence="1">
    <location>
        <begin position="152"/>
        <end position="187"/>
    </location>
</feature>
<keyword evidence="3" id="KW-1185">Reference proteome</keyword>
<accession>A0A6H5FYQ7</accession>